<feature type="region of interest" description="Disordered" evidence="1">
    <location>
        <begin position="26"/>
        <end position="51"/>
    </location>
</feature>
<protein>
    <submittedName>
        <fullName evidence="2">Uncharacterized protein</fullName>
    </submittedName>
</protein>
<evidence type="ECO:0000313" key="2">
    <source>
        <dbReference type="EMBL" id="OCK75942.1"/>
    </source>
</evidence>
<name>A0A8E2E237_9PEZI</name>
<dbReference type="EMBL" id="KV745259">
    <property type="protein sequence ID" value="OCK75942.1"/>
    <property type="molecule type" value="Genomic_DNA"/>
</dbReference>
<proteinExistence type="predicted"/>
<sequence>MATTPNPTSPLLRPPKTRSVSISLNHGVSLSNSNPSSPSSCCNPLSNASASHASPRLRCRCRPLTFGTFSAEIAKKPSPPPATSTRVSTALGIAPWPATTNCVEFDREVGWRAEGMGASYFNSRDEYEEWRAQTVRWREVQGEEDGRRDVDVGVGGCGLWRDRRGRRKSSFRSIVRRGWGWVRRVI</sequence>
<keyword evidence="3" id="KW-1185">Reference proteome</keyword>
<dbReference type="AlphaFoldDB" id="A0A8E2E237"/>
<dbReference type="Proteomes" id="UP000250266">
    <property type="component" value="Unassembled WGS sequence"/>
</dbReference>
<feature type="compositionally biased region" description="Low complexity" evidence="1">
    <location>
        <begin position="29"/>
        <end position="51"/>
    </location>
</feature>
<organism evidence="2 3">
    <name type="scientific">Lepidopterella palustris CBS 459.81</name>
    <dbReference type="NCBI Taxonomy" id="1314670"/>
    <lineage>
        <taxon>Eukaryota</taxon>
        <taxon>Fungi</taxon>
        <taxon>Dikarya</taxon>
        <taxon>Ascomycota</taxon>
        <taxon>Pezizomycotina</taxon>
        <taxon>Dothideomycetes</taxon>
        <taxon>Pleosporomycetidae</taxon>
        <taxon>Mytilinidiales</taxon>
        <taxon>Argynnaceae</taxon>
        <taxon>Lepidopterella</taxon>
    </lineage>
</organism>
<gene>
    <name evidence="2" type="ORF">K432DRAFT_408596</name>
</gene>
<reference evidence="2 3" key="1">
    <citation type="journal article" date="2016" name="Nat. Commun.">
        <title>Ectomycorrhizal ecology is imprinted in the genome of the dominant symbiotic fungus Cenococcum geophilum.</title>
        <authorList>
            <consortium name="DOE Joint Genome Institute"/>
            <person name="Peter M."/>
            <person name="Kohler A."/>
            <person name="Ohm R.A."/>
            <person name="Kuo A."/>
            <person name="Krutzmann J."/>
            <person name="Morin E."/>
            <person name="Arend M."/>
            <person name="Barry K.W."/>
            <person name="Binder M."/>
            <person name="Choi C."/>
            <person name="Clum A."/>
            <person name="Copeland A."/>
            <person name="Grisel N."/>
            <person name="Haridas S."/>
            <person name="Kipfer T."/>
            <person name="LaButti K."/>
            <person name="Lindquist E."/>
            <person name="Lipzen A."/>
            <person name="Maire R."/>
            <person name="Meier B."/>
            <person name="Mihaltcheva S."/>
            <person name="Molinier V."/>
            <person name="Murat C."/>
            <person name="Poggeler S."/>
            <person name="Quandt C.A."/>
            <person name="Sperisen C."/>
            <person name="Tritt A."/>
            <person name="Tisserant E."/>
            <person name="Crous P.W."/>
            <person name="Henrissat B."/>
            <person name="Nehls U."/>
            <person name="Egli S."/>
            <person name="Spatafora J.W."/>
            <person name="Grigoriev I.V."/>
            <person name="Martin F.M."/>
        </authorList>
    </citation>
    <scope>NUCLEOTIDE SEQUENCE [LARGE SCALE GENOMIC DNA]</scope>
    <source>
        <strain evidence="2 3">CBS 459.81</strain>
    </source>
</reference>
<evidence type="ECO:0000313" key="3">
    <source>
        <dbReference type="Proteomes" id="UP000250266"/>
    </source>
</evidence>
<evidence type="ECO:0000256" key="1">
    <source>
        <dbReference type="SAM" id="MobiDB-lite"/>
    </source>
</evidence>
<accession>A0A8E2E237</accession>